<sequence>MPMVTNRTALSTIGDGQLNSNRSLNSSTPLANKQTTTYIRQTTDDFKSMFSLTPSKHKRKRFPDMVTKSFSIEKSGTYYNSKRSPAMAKSISFAEYNTTSDTSPTLRLKSSTSAFKNDKAGLAATKLKLRLQFALYKVQQNKPISTSTTAGTNTITATTTTDTVPKNNDKLAQLNFLNPILSPSASKKGTPTASPNYEIHTAKAMSSLLTPPEPKTYYTKSINVNLQSGTRVPSLSTTTSLSNVAQSKTKKRDQKLKLFQIKKNSIHYSSTQKKLPLIREKQVSSTTTNNNAAAHSAPSFNIFCPSISIYGSTNSSFNAHSQATHDHAPVALTSTLNTALPAITLNHKTQTQLPPINKILKTPIKRANLSRSLRFQQSFNNAAPSVVPTTASASRMPTTVDDTIDEDNDMTMLQNSTLHNNTTIDQQESIDETRIADDDDNDDDDNDEDDGEEREKKTVLTSSPFHNNTLGTPNSFSVAKSLLQLGGHRM</sequence>
<reference evidence="2" key="1">
    <citation type="submission" date="2020-03" db="EMBL/GenBank/DDBJ databases">
        <title>FDA dAtabase for Regulatory Grade micrObial Sequences (FDA-ARGOS): Supporting development and validation of Infectious Disease Dx tests.</title>
        <authorList>
            <person name="Campos J."/>
            <person name="Goldberg B."/>
            <person name="Tallon L."/>
            <person name="Sadzewicz L."/>
            <person name="Vavikolanu K."/>
            <person name="Mehta A."/>
            <person name="Aluvathingal J."/>
            <person name="Nadendla S."/>
            <person name="Nandy P."/>
            <person name="Geyer C."/>
            <person name="Yan Y."/>
            <person name="Sichtig H."/>
        </authorList>
    </citation>
    <scope>NUCLEOTIDE SEQUENCE [LARGE SCALE GENOMIC DNA]</scope>
    <source>
        <strain evidence="2">FDAARGOS_652</strain>
    </source>
</reference>
<name>A0A8X7NLC7_CANPA</name>
<gene>
    <name evidence="2" type="ORF">FOB60_001512</name>
</gene>
<protein>
    <submittedName>
        <fullName evidence="2">Uncharacterized protein</fullName>
    </submittedName>
</protein>
<feature type="compositionally biased region" description="Polar residues" evidence="1">
    <location>
        <begin position="414"/>
        <end position="427"/>
    </location>
</feature>
<accession>A0A8X7NLC7</accession>
<feature type="compositionally biased region" description="Polar residues" evidence="1">
    <location>
        <begin position="459"/>
        <end position="475"/>
    </location>
</feature>
<feature type="compositionally biased region" description="Acidic residues" evidence="1">
    <location>
        <begin position="437"/>
        <end position="452"/>
    </location>
</feature>
<dbReference type="EMBL" id="JABWAB010000003">
    <property type="protein sequence ID" value="KAF6056957.1"/>
    <property type="molecule type" value="Genomic_DNA"/>
</dbReference>
<evidence type="ECO:0000313" key="2">
    <source>
        <dbReference type="EMBL" id="KAF6056957.1"/>
    </source>
</evidence>
<organism evidence="2 3">
    <name type="scientific">Candida parapsilosis</name>
    <name type="common">Yeast</name>
    <dbReference type="NCBI Taxonomy" id="5480"/>
    <lineage>
        <taxon>Eukaryota</taxon>
        <taxon>Fungi</taxon>
        <taxon>Dikarya</taxon>
        <taxon>Ascomycota</taxon>
        <taxon>Saccharomycotina</taxon>
        <taxon>Pichiomycetes</taxon>
        <taxon>Debaryomycetaceae</taxon>
        <taxon>Candida/Lodderomyces clade</taxon>
        <taxon>Candida</taxon>
    </lineage>
</organism>
<dbReference type="OrthoDB" id="4018477at2759"/>
<feature type="region of interest" description="Disordered" evidence="1">
    <location>
        <begin position="386"/>
        <end position="405"/>
    </location>
</feature>
<proteinExistence type="predicted"/>
<evidence type="ECO:0000256" key="1">
    <source>
        <dbReference type="SAM" id="MobiDB-lite"/>
    </source>
</evidence>
<dbReference type="Proteomes" id="UP000590412">
    <property type="component" value="Unassembled WGS sequence"/>
</dbReference>
<feature type="compositionally biased region" description="Polar residues" evidence="1">
    <location>
        <begin position="386"/>
        <end position="401"/>
    </location>
</feature>
<comment type="caution">
    <text evidence="2">The sequence shown here is derived from an EMBL/GenBank/DDBJ whole genome shotgun (WGS) entry which is preliminary data.</text>
</comment>
<feature type="region of interest" description="Disordered" evidence="1">
    <location>
        <begin position="414"/>
        <end position="475"/>
    </location>
</feature>
<evidence type="ECO:0000313" key="3">
    <source>
        <dbReference type="Proteomes" id="UP000590412"/>
    </source>
</evidence>
<dbReference type="AlphaFoldDB" id="A0A8X7NLC7"/>